<dbReference type="PANTHER" id="PTHR11229:SF16">
    <property type="entry name" value="LARGE RIBOSOMAL SUBUNIT PROTEIN UL3C"/>
    <property type="match status" value="1"/>
</dbReference>
<comment type="caution">
    <text evidence="11">The sequence shown here is derived from an EMBL/GenBank/DDBJ whole genome shotgun (WGS) entry which is preliminary data.</text>
</comment>
<proteinExistence type="inferred from homology"/>
<dbReference type="EMBL" id="MBEW02000004">
    <property type="protein sequence ID" value="RDY21752.1"/>
    <property type="molecule type" value="Genomic_DNA"/>
</dbReference>
<dbReference type="NCBIfam" id="TIGR03625">
    <property type="entry name" value="L3_bact"/>
    <property type="match status" value="1"/>
</dbReference>
<evidence type="ECO:0000256" key="5">
    <source>
        <dbReference type="ARBA" id="ARBA00023274"/>
    </source>
</evidence>
<protein>
    <recommendedName>
        <fullName evidence="6 7">Large ribosomal subunit protein uL3</fullName>
    </recommendedName>
</protein>
<dbReference type="InterPro" id="IPR009000">
    <property type="entry name" value="Transl_B-barrel_sf"/>
</dbReference>
<dbReference type="PROSITE" id="PS00474">
    <property type="entry name" value="RIBOSOMAL_L3"/>
    <property type="match status" value="1"/>
</dbReference>
<gene>
    <name evidence="7" type="primary">rplC</name>
    <name evidence="11" type="ORF">BBG48_002690</name>
</gene>
<evidence type="ECO:0000256" key="3">
    <source>
        <dbReference type="ARBA" id="ARBA00022884"/>
    </source>
</evidence>
<keyword evidence="12" id="KW-1185">Reference proteome</keyword>
<evidence type="ECO:0000256" key="4">
    <source>
        <dbReference type="ARBA" id="ARBA00022980"/>
    </source>
</evidence>
<dbReference type="Gene3D" id="2.40.30.10">
    <property type="entry name" value="Translation factors"/>
    <property type="match status" value="1"/>
</dbReference>
<feature type="region of interest" description="Disordered" evidence="10">
    <location>
        <begin position="112"/>
        <end position="147"/>
    </location>
</feature>
<dbReference type="InterPro" id="IPR000597">
    <property type="entry name" value="Ribosomal_uL3"/>
</dbReference>
<dbReference type="AlphaFoldDB" id="A0A371IMN0"/>
<sequence>MKAIMGKKLGMTQVFKEDGRLVPVTVIEAGPMLVTQIKTKETDGYEAVQFGYGTVKEHNVNKPLKGHFKKAGIGAKKYLREFKVSDINAYKLADEVGVDIFEEGTTVDATATSKGKGFQGPIKRHGQSRGPETHGSHYHRGPGSMGMCSTPSRVYKGKKLAGHMGAVQVTVKNLEVVQIDKENNLILIKGSVPGPKKGLVLIKESNR</sequence>
<evidence type="ECO:0000256" key="9">
    <source>
        <dbReference type="RuleBase" id="RU003906"/>
    </source>
</evidence>
<accession>A0A371IMN0</accession>
<evidence type="ECO:0000256" key="1">
    <source>
        <dbReference type="ARBA" id="ARBA00006540"/>
    </source>
</evidence>
<dbReference type="SUPFAM" id="SSF50447">
    <property type="entry name" value="Translation proteins"/>
    <property type="match status" value="1"/>
</dbReference>
<keyword evidence="2 7" id="KW-0699">rRNA-binding</keyword>
<evidence type="ECO:0000256" key="6">
    <source>
        <dbReference type="ARBA" id="ARBA00035243"/>
    </source>
</evidence>
<dbReference type="GO" id="GO:0003735">
    <property type="term" value="F:structural constituent of ribosome"/>
    <property type="evidence" value="ECO:0007669"/>
    <property type="project" value="UniProtKB-UniRule"/>
</dbReference>
<dbReference type="Pfam" id="PF00297">
    <property type="entry name" value="Ribosomal_L3"/>
    <property type="match status" value="1"/>
</dbReference>
<dbReference type="Gene3D" id="3.30.160.810">
    <property type="match status" value="1"/>
</dbReference>
<comment type="subunit">
    <text evidence="7 9">Part of the 50S ribosomal subunit. Forms a cluster with proteins L14 and L19.</text>
</comment>
<dbReference type="InterPro" id="IPR019926">
    <property type="entry name" value="Ribosomal_uL3_CS"/>
</dbReference>
<dbReference type="InterPro" id="IPR019927">
    <property type="entry name" value="Ribosomal_uL3_bac/org-type"/>
</dbReference>
<evidence type="ECO:0000313" key="12">
    <source>
        <dbReference type="Proteomes" id="UP000093352"/>
    </source>
</evidence>
<comment type="similarity">
    <text evidence="1 7 8">Belongs to the universal ribosomal protein uL3 family.</text>
</comment>
<dbReference type="GO" id="GO:0006412">
    <property type="term" value="P:translation"/>
    <property type="evidence" value="ECO:0007669"/>
    <property type="project" value="UniProtKB-UniRule"/>
</dbReference>
<dbReference type="GO" id="GO:0022625">
    <property type="term" value="C:cytosolic large ribosomal subunit"/>
    <property type="evidence" value="ECO:0007669"/>
    <property type="project" value="TreeGrafter"/>
</dbReference>
<dbReference type="Proteomes" id="UP000093352">
    <property type="component" value="Unassembled WGS sequence"/>
</dbReference>
<dbReference type="HAMAP" id="MF_01325_B">
    <property type="entry name" value="Ribosomal_uL3_B"/>
    <property type="match status" value="1"/>
</dbReference>
<dbReference type="FunFam" id="3.30.160.810:FF:000001">
    <property type="entry name" value="50S ribosomal protein L3"/>
    <property type="match status" value="1"/>
</dbReference>
<dbReference type="FunFam" id="2.40.30.10:FF:000004">
    <property type="entry name" value="50S ribosomal protein L3"/>
    <property type="match status" value="1"/>
</dbReference>
<comment type="function">
    <text evidence="7 9">One of the primary rRNA binding proteins, it binds directly near the 3'-end of the 23S rRNA, where it nucleates assembly of the 50S subunit.</text>
</comment>
<evidence type="ECO:0000256" key="7">
    <source>
        <dbReference type="HAMAP-Rule" id="MF_01325"/>
    </source>
</evidence>
<evidence type="ECO:0000256" key="2">
    <source>
        <dbReference type="ARBA" id="ARBA00022730"/>
    </source>
</evidence>
<keyword evidence="4 7" id="KW-0689">Ribosomal protein</keyword>
<keyword evidence="5 7" id="KW-0687">Ribonucleoprotein</keyword>
<evidence type="ECO:0000313" key="11">
    <source>
        <dbReference type="EMBL" id="RDY21752.1"/>
    </source>
</evidence>
<reference evidence="11 12" key="1">
    <citation type="journal article" date="2016" name="Genome Announc.">
        <title>Draft Genome Sequence of Criibacterium bergeronii gen. nov., sp. nov., Strain CCRI-22567T, Isolated from a Vaginal Sample from a Woman with Bacterial Vaginosis.</title>
        <authorList>
            <person name="Maheux A.F."/>
            <person name="Berube E."/>
            <person name="Boudreau D.K."/>
            <person name="Raymond F."/>
            <person name="Corbeil J."/>
            <person name="Roy P.H."/>
            <person name="Boissinot M."/>
            <person name="Omar R.F."/>
        </authorList>
    </citation>
    <scope>NUCLEOTIDE SEQUENCE [LARGE SCALE GENOMIC DNA]</scope>
    <source>
        <strain evidence="11 12">CCRI-22567</strain>
    </source>
</reference>
<keyword evidence="3 7" id="KW-0694">RNA-binding</keyword>
<organism evidence="11 12">
    <name type="scientific">Criibacterium bergeronii</name>
    <dbReference type="NCBI Taxonomy" id="1871336"/>
    <lineage>
        <taxon>Bacteria</taxon>
        <taxon>Bacillati</taxon>
        <taxon>Bacillota</taxon>
        <taxon>Clostridia</taxon>
        <taxon>Peptostreptococcales</taxon>
        <taxon>Filifactoraceae</taxon>
        <taxon>Criibacterium</taxon>
    </lineage>
</organism>
<name>A0A371IMN0_9FIRM</name>
<dbReference type="STRING" id="1871336.BBG48_02525"/>
<dbReference type="GO" id="GO:0019843">
    <property type="term" value="F:rRNA binding"/>
    <property type="evidence" value="ECO:0007669"/>
    <property type="project" value="UniProtKB-UniRule"/>
</dbReference>
<evidence type="ECO:0000256" key="10">
    <source>
        <dbReference type="SAM" id="MobiDB-lite"/>
    </source>
</evidence>
<evidence type="ECO:0000256" key="8">
    <source>
        <dbReference type="RuleBase" id="RU003905"/>
    </source>
</evidence>
<dbReference type="PANTHER" id="PTHR11229">
    <property type="entry name" value="50S RIBOSOMAL PROTEIN L3"/>
    <property type="match status" value="1"/>
</dbReference>
<dbReference type="RefSeq" id="WP_068912530.1">
    <property type="nucleotide sequence ID" value="NZ_MBEW02000004.1"/>
</dbReference>